<dbReference type="FunFam" id="2.60.40.640:FF:000009">
    <property type="entry name" value="Down syndrome critical region protein 3"/>
    <property type="match status" value="1"/>
</dbReference>
<dbReference type="Gramene" id="Pp3c1_6570V3.5">
    <property type="protein sequence ID" value="Pp3c1_6570V3.5"/>
    <property type="gene ID" value="Pp3c1_6570"/>
</dbReference>
<comment type="subunit">
    <text evidence="6">Component of the commander complex that is essential for endosomal recycling of transmembrane cargos; the commander complex is composed of the CCC subcomplex and the retriever subcomplex. Component of the heterotrimeric retriever complex consisting of VPS26C, VPS29 and VPS35L; within the complex interacts with VPS35L. Interacts with SNX17 (via C-terminus); the interaction is direct and associates SNX17 with the retriever complex. Interacts with SNX31; the interaction is direct.</text>
</comment>
<evidence type="ECO:0000313" key="8">
    <source>
        <dbReference type="Proteomes" id="UP000006727"/>
    </source>
</evidence>
<proteinExistence type="inferred from homology"/>
<evidence type="ECO:0000313" key="7">
    <source>
        <dbReference type="EnsemblPlants" id="Pp3c1_6570V3.8"/>
    </source>
</evidence>
<comment type="function">
    <text evidence="5">Component of the commander complex that is essential for endosomal recycling of transmembrane cargos; the commander complex is composed of the CCC subcomplex and the retriever subcomplex. Component of the retriever complex, which is a heterotrimeric complex related to retromer cargo-selective complex (CSC) and essential for retromer-independent retrieval and recycling of numerous cargos such as integrin alpha-5/beta-1 (ITGA5:ITGB1). The recruitment of the retriever complex to the endosomal membrane involves CCC and WASH complexes. In the endosomes, drives the retriever and recycling of NxxY-motif-containing cargo proteins by coupling to SNX17, a cargo essential for the homeostatic maintenance of numerous cell surface proteins associated with processes that include cell migration, cell adhesion, nutrient supply and cell signaling.</text>
</comment>
<evidence type="ECO:0000256" key="5">
    <source>
        <dbReference type="ARBA" id="ARBA00093280"/>
    </source>
</evidence>
<name>A0A7I4BWY6_PHYPA</name>
<protein>
    <recommendedName>
        <fullName evidence="4">Vacuolar protein sorting-associated protein 26C</fullName>
    </recommendedName>
</protein>
<gene>
    <name evidence="7" type="primary">LOC112290675</name>
</gene>
<dbReference type="EMBL" id="ABEU02000001">
    <property type="status" value="NOT_ANNOTATED_CDS"/>
    <property type="molecule type" value="Genomic_DNA"/>
</dbReference>
<organism evidence="7 8">
    <name type="scientific">Physcomitrium patens</name>
    <name type="common">Spreading-leaved earth moss</name>
    <name type="synonym">Physcomitrella patens</name>
    <dbReference type="NCBI Taxonomy" id="3218"/>
    <lineage>
        <taxon>Eukaryota</taxon>
        <taxon>Viridiplantae</taxon>
        <taxon>Streptophyta</taxon>
        <taxon>Embryophyta</taxon>
        <taxon>Bryophyta</taxon>
        <taxon>Bryophytina</taxon>
        <taxon>Bryopsida</taxon>
        <taxon>Funariidae</taxon>
        <taxon>Funariales</taxon>
        <taxon>Funariaceae</taxon>
        <taxon>Physcomitrium</taxon>
    </lineage>
</organism>
<dbReference type="Gramene" id="Pp3c1_6570V3.8">
    <property type="protein sequence ID" value="Pp3c1_6570V3.8"/>
    <property type="gene ID" value="Pp3c1_6570"/>
</dbReference>
<evidence type="ECO:0000256" key="2">
    <source>
        <dbReference type="ARBA" id="ARBA00009100"/>
    </source>
</evidence>
<dbReference type="Gene3D" id="2.60.40.640">
    <property type="match status" value="2"/>
</dbReference>
<reference evidence="7" key="3">
    <citation type="submission" date="2020-12" db="UniProtKB">
        <authorList>
            <consortium name="EnsemblPlants"/>
        </authorList>
    </citation>
    <scope>IDENTIFICATION</scope>
</reference>
<dbReference type="FunFam" id="2.60.40.640:FF:000023">
    <property type="entry name" value="Vacuolar protein sorting-associated protein 26"/>
    <property type="match status" value="1"/>
</dbReference>
<dbReference type="Pfam" id="PF03643">
    <property type="entry name" value="Vps26"/>
    <property type="match status" value="1"/>
</dbReference>
<dbReference type="PANTHER" id="PTHR12233">
    <property type="entry name" value="VACUOLAR PROTEIN SORTING 26 RELATED"/>
    <property type="match status" value="1"/>
</dbReference>
<dbReference type="Proteomes" id="UP000006727">
    <property type="component" value="Chromosome 1"/>
</dbReference>
<evidence type="ECO:0000256" key="3">
    <source>
        <dbReference type="ARBA" id="ARBA00022753"/>
    </source>
</evidence>
<evidence type="ECO:0000256" key="1">
    <source>
        <dbReference type="ARBA" id="ARBA00004177"/>
    </source>
</evidence>
<comment type="similarity">
    <text evidence="2">Belongs to the VPS26 family.</text>
</comment>
<dbReference type="InterPro" id="IPR028934">
    <property type="entry name" value="Vps26-related"/>
</dbReference>
<evidence type="ECO:0000256" key="6">
    <source>
        <dbReference type="ARBA" id="ARBA00093474"/>
    </source>
</evidence>
<comment type="subcellular location">
    <subcellularLocation>
        <location evidence="1">Endosome</location>
    </subcellularLocation>
</comment>
<reference evidence="7 8" key="2">
    <citation type="journal article" date="2018" name="Plant J.">
        <title>The Physcomitrella patens chromosome-scale assembly reveals moss genome structure and evolution.</title>
        <authorList>
            <person name="Lang D."/>
            <person name="Ullrich K.K."/>
            <person name="Murat F."/>
            <person name="Fuchs J."/>
            <person name="Jenkins J."/>
            <person name="Haas F.B."/>
            <person name="Piednoel M."/>
            <person name="Gundlach H."/>
            <person name="Van Bel M."/>
            <person name="Meyberg R."/>
            <person name="Vives C."/>
            <person name="Morata J."/>
            <person name="Symeonidi A."/>
            <person name="Hiss M."/>
            <person name="Muchero W."/>
            <person name="Kamisugi Y."/>
            <person name="Saleh O."/>
            <person name="Blanc G."/>
            <person name="Decker E.L."/>
            <person name="van Gessel N."/>
            <person name="Grimwood J."/>
            <person name="Hayes R.D."/>
            <person name="Graham S.W."/>
            <person name="Gunter L.E."/>
            <person name="McDaniel S.F."/>
            <person name="Hoernstein S.N.W."/>
            <person name="Larsson A."/>
            <person name="Li F.W."/>
            <person name="Perroud P.F."/>
            <person name="Phillips J."/>
            <person name="Ranjan P."/>
            <person name="Rokshar D.S."/>
            <person name="Rothfels C.J."/>
            <person name="Schneider L."/>
            <person name="Shu S."/>
            <person name="Stevenson D.W."/>
            <person name="Thummler F."/>
            <person name="Tillich M."/>
            <person name="Villarreal Aguilar J.C."/>
            <person name="Widiez T."/>
            <person name="Wong G.K."/>
            <person name="Wymore A."/>
            <person name="Zhang Y."/>
            <person name="Zimmer A.D."/>
            <person name="Quatrano R.S."/>
            <person name="Mayer K.F.X."/>
            <person name="Goodstein D."/>
            <person name="Casacuberta J.M."/>
            <person name="Vandepoele K."/>
            <person name="Reski R."/>
            <person name="Cuming A.C."/>
            <person name="Tuskan G.A."/>
            <person name="Maumus F."/>
            <person name="Salse J."/>
            <person name="Schmutz J."/>
            <person name="Rensing S.A."/>
        </authorList>
    </citation>
    <scope>NUCLEOTIDE SEQUENCE [LARGE SCALE GENOMIC DNA]</scope>
    <source>
        <strain evidence="7 8">cv. Gransden 2004</strain>
    </source>
</reference>
<dbReference type="InterPro" id="IPR014752">
    <property type="entry name" value="Arrestin-like_C"/>
</dbReference>
<keyword evidence="3" id="KW-0967">Endosome</keyword>
<dbReference type="EnsemblPlants" id="Pp3c1_6570V3.8">
    <property type="protein sequence ID" value="Pp3c1_6570V3.8"/>
    <property type="gene ID" value="Pp3c1_6570"/>
</dbReference>
<evidence type="ECO:0000256" key="4">
    <source>
        <dbReference type="ARBA" id="ARBA00067597"/>
    </source>
</evidence>
<dbReference type="GO" id="GO:0005768">
    <property type="term" value="C:endosome"/>
    <property type="evidence" value="ECO:0007669"/>
    <property type="project" value="UniProtKB-SubCell"/>
</dbReference>
<sequence length="376" mass="41999">MCIFLFTSSNAVLPQLITFVINESVTRFNGSMFVFYYPYLFDSVQEFWDGSSRVVYYKAEYAKMSVVIKLNRVDRVYRPPDVIGGTIIVDTPSSVSHQGVRLTAVGHIMLQLSPRQVGVFEALYKSVKPIELMHKVVDIQAPGKLPRGETEIPFAISLETPKGGKLFESFHGAYINIQYLLTAELIRGYLQKQMSSMIEFMVEERNEQIPRGLIESTTVNFYITHDTQKHMISPVLRSGGFKITGRVVTQCSLSEYVTGELTVEHSCVPISSIDLQLLRVESVAASDRTATETSEIQSTQVADGDVCRGLAVPIYMVLPRLLTCPTLATGAFSLEFELSIVVTFEVGLSRHALLYDPNATKMVSANETLPLRLMRI</sequence>
<accession>A0A7I4BWY6</accession>
<dbReference type="GO" id="GO:0006886">
    <property type="term" value="P:intracellular protein transport"/>
    <property type="evidence" value="ECO:0007669"/>
    <property type="project" value="InterPro"/>
</dbReference>
<dbReference type="AlphaFoldDB" id="A0A7I4BWY6"/>
<reference evidence="7 8" key="1">
    <citation type="journal article" date="2008" name="Science">
        <title>The Physcomitrella genome reveals evolutionary insights into the conquest of land by plants.</title>
        <authorList>
            <person name="Rensing S."/>
            <person name="Lang D."/>
            <person name="Zimmer A."/>
            <person name="Terry A."/>
            <person name="Salamov A."/>
            <person name="Shapiro H."/>
            <person name="Nishiyama T."/>
            <person name="Perroud P.-F."/>
            <person name="Lindquist E."/>
            <person name="Kamisugi Y."/>
            <person name="Tanahashi T."/>
            <person name="Sakakibara K."/>
            <person name="Fujita T."/>
            <person name="Oishi K."/>
            <person name="Shin-I T."/>
            <person name="Kuroki Y."/>
            <person name="Toyoda A."/>
            <person name="Suzuki Y."/>
            <person name="Hashimoto A."/>
            <person name="Yamaguchi K."/>
            <person name="Sugano A."/>
            <person name="Kohara Y."/>
            <person name="Fujiyama A."/>
            <person name="Anterola A."/>
            <person name="Aoki S."/>
            <person name="Ashton N."/>
            <person name="Barbazuk W.B."/>
            <person name="Barker E."/>
            <person name="Bennetzen J."/>
            <person name="Bezanilla M."/>
            <person name="Blankenship R."/>
            <person name="Cho S.H."/>
            <person name="Dutcher S."/>
            <person name="Estelle M."/>
            <person name="Fawcett J.A."/>
            <person name="Gundlach H."/>
            <person name="Hanada K."/>
            <person name="Heyl A."/>
            <person name="Hicks K.A."/>
            <person name="Hugh J."/>
            <person name="Lohr M."/>
            <person name="Mayer K."/>
            <person name="Melkozernov A."/>
            <person name="Murata T."/>
            <person name="Nelson D."/>
            <person name="Pils B."/>
            <person name="Prigge M."/>
            <person name="Reiss B."/>
            <person name="Renner T."/>
            <person name="Rombauts S."/>
            <person name="Rushton P."/>
            <person name="Sanderfoot A."/>
            <person name="Schween G."/>
            <person name="Shiu S.-H."/>
            <person name="Stueber K."/>
            <person name="Theodoulou F.L."/>
            <person name="Tu H."/>
            <person name="Van de Peer Y."/>
            <person name="Verrier P.J."/>
            <person name="Waters E."/>
            <person name="Wood A."/>
            <person name="Yang L."/>
            <person name="Cove D."/>
            <person name="Cuming A."/>
            <person name="Hasebe M."/>
            <person name="Lucas S."/>
            <person name="Mishler D.B."/>
            <person name="Reski R."/>
            <person name="Grigoriev I."/>
            <person name="Quatrano R.S."/>
            <person name="Boore J.L."/>
        </authorList>
    </citation>
    <scope>NUCLEOTIDE SEQUENCE [LARGE SCALE GENOMIC DNA]</scope>
    <source>
        <strain evidence="7 8">cv. Gransden 2004</strain>
    </source>
</reference>
<dbReference type="EnsemblPlants" id="Pp3c1_6570V3.5">
    <property type="protein sequence ID" value="Pp3c1_6570V3.5"/>
    <property type="gene ID" value="Pp3c1_6570"/>
</dbReference>
<keyword evidence="8" id="KW-1185">Reference proteome</keyword>